<dbReference type="GO" id="GO:0016788">
    <property type="term" value="F:hydrolase activity, acting on ester bonds"/>
    <property type="evidence" value="ECO:0007669"/>
    <property type="project" value="InterPro"/>
</dbReference>
<dbReference type="STRING" id="694430.Natoc_2965"/>
<dbReference type="AlphaFoldDB" id="L0K2E2"/>
<keyword evidence="3" id="KW-0378">Hydrolase</keyword>
<comment type="cofactor">
    <cofactor evidence="1">
        <name>Zn(2+)</name>
        <dbReference type="ChEBI" id="CHEBI:29105"/>
    </cofactor>
</comment>
<sequence>MTNRSSGERATAGGVVSTRRSLLLGAATTVLGGGAVAGSATATEQPSIEETTWTLRSGTRYETPVYVREAAEPGETVVVLGGVHGSELAGIEAAHSVREWSFERGTVVVVPEANAPAVREQTYSGPDGDLNQQFPPEGEPTTPIADAIWSLLVELEPTAVIDMHSSMGIWGSSRGPSGFGQAIFPGVAADARSIAARANRSLNGREIRPSEYGSAYEFTLGNTLAGAHPRLIHKVAVDLECAGYLTEVTRHDTTLETRTEWSEAVAATLLERHGIDVV</sequence>
<dbReference type="PANTHER" id="PTHR37326">
    <property type="entry name" value="BLL3975 PROTEIN"/>
    <property type="match status" value="1"/>
</dbReference>
<evidence type="ECO:0000256" key="1">
    <source>
        <dbReference type="ARBA" id="ARBA00001947"/>
    </source>
</evidence>
<protein>
    <submittedName>
        <fullName evidence="6">Putative deacylase</fullName>
    </submittedName>
</protein>
<evidence type="ECO:0000259" key="5">
    <source>
        <dbReference type="Pfam" id="PF24827"/>
    </source>
</evidence>
<reference evidence="6 7" key="1">
    <citation type="submission" date="2012-11" db="EMBL/GenBank/DDBJ databases">
        <title>FINISHED of Natronococcus occultus SP4, DSM 3396.</title>
        <authorList>
            <consortium name="DOE Joint Genome Institute"/>
            <person name="Eisen J."/>
            <person name="Huntemann M."/>
            <person name="Wei C.-L."/>
            <person name="Han J."/>
            <person name="Detter J.C."/>
            <person name="Han C."/>
            <person name="Tapia R."/>
            <person name="Chen A."/>
            <person name="Kyrpides N."/>
            <person name="Mavromatis K."/>
            <person name="Markowitz V."/>
            <person name="Szeto E."/>
            <person name="Ivanova N."/>
            <person name="Mikhailova N."/>
            <person name="Ovchinnikova G."/>
            <person name="Pagani I."/>
            <person name="Pati A."/>
            <person name="Goodwin L."/>
            <person name="Nordberg H.P."/>
            <person name="Cantor M.N."/>
            <person name="Hua S.X."/>
            <person name="Woyke T."/>
            <person name="Eisen J."/>
            <person name="Klenk H.-P."/>
            <person name="Klenk H.-P."/>
        </authorList>
    </citation>
    <scope>NUCLEOTIDE SEQUENCE [LARGE SCALE GENOMIC DNA]</scope>
    <source>
        <strain evidence="6 7">SP4</strain>
    </source>
</reference>
<evidence type="ECO:0000256" key="2">
    <source>
        <dbReference type="ARBA" id="ARBA00022723"/>
    </source>
</evidence>
<dbReference type="Proteomes" id="UP000010878">
    <property type="component" value="Chromosome"/>
</dbReference>
<name>L0K2E2_9EURY</name>
<dbReference type="HOGENOM" id="CLU_057641_0_0_2"/>
<dbReference type="SUPFAM" id="SSF53187">
    <property type="entry name" value="Zn-dependent exopeptidases"/>
    <property type="match status" value="1"/>
</dbReference>
<accession>L0K2E2</accession>
<dbReference type="InterPro" id="IPR053138">
    <property type="entry name" value="N-alpha-Ac-DABA_deacetylase"/>
</dbReference>
<dbReference type="InterPro" id="IPR055438">
    <property type="entry name" value="AstE_AspA_cat"/>
</dbReference>
<proteinExistence type="predicted"/>
<keyword evidence="7" id="KW-1185">Reference proteome</keyword>
<dbReference type="KEGG" id="nou:Natoc_2965"/>
<dbReference type="GO" id="GO:0046872">
    <property type="term" value="F:metal ion binding"/>
    <property type="evidence" value="ECO:0007669"/>
    <property type="project" value="UniProtKB-KW"/>
</dbReference>
<dbReference type="EMBL" id="CP003929">
    <property type="protein sequence ID" value="AGB38720.1"/>
    <property type="molecule type" value="Genomic_DNA"/>
</dbReference>
<gene>
    <name evidence="6" type="ORF">Natoc_2965</name>
</gene>
<keyword evidence="2" id="KW-0479">Metal-binding</keyword>
<evidence type="ECO:0000256" key="4">
    <source>
        <dbReference type="ARBA" id="ARBA00022833"/>
    </source>
</evidence>
<evidence type="ECO:0000256" key="3">
    <source>
        <dbReference type="ARBA" id="ARBA00022801"/>
    </source>
</evidence>
<dbReference type="eggNOG" id="arCOG02890">
    <property type="taxonomic scope" value="Archaea"/>
</dbReference>
<evidence type="ECO:0000313" key="6">
    <source>
        <dbReference type="EMBL" id="AGB38720.1"/>
    </source>
</evidence>
<dbReference type="GeneID" id="14403352"/>
<organism evidence="6 7">
    <name type="scientific">Natronococcus occultus SP4</name>
    <dbReference type="NCBI Taxonomy" id="694430"/>
    <lineage>
        <taxon>Archaea</taxon>
        <taxon>Methanobacteriati</taxon>
        <taxon>Methanobacteriota</taxon>
        <taxon>Stenosarchaea group</taxon>
        <taxon>Halobacteria</taxon>
        <taxon>Halobacteriales</taxon>
        <taxon>Natrialbaceae</taxon>
        <taxon>Natronococcus</taxon>
    </lineage>
</organism>
<dbReference type="RefSeq" id="WP_015322159.1">
    <property type="nucleotide sequence ID" value="NC_019974.1"/>
</dbReference>
<evidence type="ECO:0000313" key="7">
    <source>
        <dbReference type="Proteomes" id="UP000010878"/>
    </source>
</evidence>
<dbReference type="Pfam" id="PF24827">
    <property type="entry name" value="AstE_AspA_cat"/>
    <property type="match status" value="1"/>
</dbReference>
<keyword evidence="4" id="KW-0862">Zinc</keyword>
<feature type="domain" description="Succinylglutamate desuccinylase/Aspartoacylase catalytic" evidence="5">
    <location>
        <begin position="73"/>
        <end position="140"/>
    </location>
</feature>
<dbReference type="InterPro" id="IPR006311">
    <property type="entry name" value="TAT_signal"/>
</dbReference>
<dbReference type="Gene3D" id="3.40.630.10">
    <property type="entry name" value="Zn peptidases"/>
    <property type="match status" value="1"/>
</dbReference>
<dbReference type="OrthoDB" id="170089at2157"/>
<dbReference type="PANTHER" id="PTHR37326:SF1">
    <property type="entry name" value="BLL3975 PROTEIN"/>
    <property type="match status" value="1"/>
</dbReference>
<dbReference type="PROSITE" id="PS51318">
    <property type="entry name" value="TAT"/>
    <property type="match status" value="1"/>
</dbReference>